<name>Q2CKG0_OCEGH</name>
<evidence type="ECO:0000313" key="1">
    <source>
        <dbReference type="EMBL" id="EAR52829.1"/>
    </source>
</evidence>
<keyword evidence="2" id="KW-1185">Reference proteome</keyword>
<proteinExistence type="predicted"/>
<keyword evidence="1" id="KW-0413">Isomerase</keyword>
<dbReference type="EC" id="5.4.99.-" evidence="1"/>
<organism evidence="1 2">
    <name type="scientific">Oceanicola granulosus (strain ATCC BAA-861 / DSM 15982 / KCTC 12143 / HTCC2516)</name>
    <dbReference type="NCBI Taxonomy" id="314256"/>
    <lineage>
        <taxon>Bacteria</taxon>
        <taxon>Pseudomonadati</taxon>
        <taxon>Pseudomonadota</taxon>
        <taxon>Alphaproteobacteria</taxon>
        <taxon>Rhodobacterales</taxon>
        <taxon>Roseobacteraceae</taxon>
        <taxon>Oceanicola</taxon>
    </lineage>
</organism>
<reference evidence="1 2" key="1">
    <citation type="journal article" date="2010" name="J. Bacteriol.">
        <title>Genome sequences of Oceanicola granulosus HTCC2516(T) and Oceanicola batsensis HTCC2597(TDelta).</title>
        <authorList>
            <person name="Thrash J.C."/>
            <person name="Cho J.C."/>
            <person name="Vergin K.L."/>
            <person name="Giovannoni S.J."/>
        </authorList>
    </citation>
    <scope>NUCLEOTIDE SEQUENCE [LARGE SCALE GENOMIC DNA]</scope>
    <source>
        <strain evidence="2">ATCC BAA-861 / DSM 15982 / KCTC 12143 / HTCC2516</strain>
    </source>
</reference>
<sequence length="59" mass="6851">MFSRRRPASLASRLEDELQALCNRAQIERLALPRRVRKDIGLDCDCTDLRPPHHPLPFV</sequence>
<gene>
    <name evidence="1" type="primary">truB</name>
    <name evidence="1" type="ORF">OG2516_10216</name>
</gene>
<dbReference type="RefSeq" id="WP_007255563.1">
    <property type="nucleotide sequence ID" value="NZ_CH724107.1"/>
</dbReference>
<evidence type="ECO:0000313" key="2">
    <source>
        <dbReference type="Proteomes" id="UP000003635"/>
    </source>
</evidence>
<dbReference type="GO" id="GO:0016853">
    <property type="term" value="F:isomerase activity"/>
    <property type="evidence" value="ECO:0007669"/>
    <property type="project" value="UniProtKB-KW"/>
</dbReference>
<dbReference type="AlphaFoldDB" id="Q2CKG0"/>
<dbReference type="EMBL" id="AAOT01000001">
    <property type="protein sequence ID" value="EAR52829.1"/>
    <property type="molecule type" value="Genomic_DNA"/>
</dbReference>
<dbReference type="Proteomes" id="UP000003635">
    <property type="component" value="Unassembled WGS sequence"/>
</dbReference>
<accession>Q2CKG0</accession>
<protein>
    <submittedName>
        <fullName evidence="1">tRNA pseudouridine synthase B</fullName>
        <ecNumber evidence="1">5.4.99.-</ecNumber>
    </submittedName>
</protein>
<comment type="caution">
    <text evidence="1">The sequence shown here is derived from an EMBL/GenBank/DDBJ whole genome shotgun (WGS) entry which is preliminary data.</text>
</comment>
<dbReference type="HOGENOM" id="CLU_2956028_0_0_5"/>